<dbReference type="NCBIfam" id="TIGR01730">
    <property type="entry name" value="RND_mfp"/>
    <property type="match status" value="1"/>
</dbReference>
<organism evidence="5 6">
    <name type="scientific">Hwangdonia seohaensis</name>
    <dbReference type="NCBI Taxonomy" id="1240727"/>
    <lineage>
        <taxon>Bacteria</taxon>
        <taxon>Pseudomonadati</taxon>
        <taxon>Bacteroidota</taxon>
        <taxon>Flavobacteriia</taxon>
        <taxon>Flavobacteriales</taxon>
        <taxon>Flavobacteriaceae</taxon>
        <taxon>Hwangdonia</taxon>
    </lineage>
</organism>
<comment type="similarity">
    <text evidence="1">Belongs to the membrane fusion protein (MFP) (TC 8.A.1) family.</text>
</comment>
<dbReference type="Gene3D" id="2.40.50.100">
    <property type="match status" value="1"/>
</dbReference>
<dbReference type="Pfam" id="PF25919">
    <property type="entry name" value="BSH_CusB"/>
    <property type="match status" value="1"/>
</dbReference>
<evidence type="ECO:0000256" key="2">
    <source>
        <dbReference type="ARBA" id="ARBA00022448"/>
    </source>
</evidence>
<evidence type="ECO:0000256" key="1">
    <source>
        <dbReference type="ARBA" id="ARBA00009477"/>
    </source>
</evidence>
<proteinExistence type="inferred from homology"/>
<dbReference type="Gene3D" id="1.10.287.470">
    <property type="entry name" value="Helix hairpin bin"/>
    <property type="match status" value="1"/>
</dbReference>
<dbReference type="InterPro" id="IPR058790">
    <property type="entry name" value="BSH_CusB"/>
</dbReference>
<evidence type="ECO:0000313" key="5">
    <source>
        <dbReference type="EMBL" id="MFD1163950.1"/>
    </source>
</evidence>
<dbReference type="EMBL" id="JBHTLJ010000005">
    <property type="protein sequence ID" value="MFD1163950.1"/>
    <property type="molecule type" value="Genomic_DNA"/>
</dbReference>
<reference evidence="6" key="1">
    <citation type="journal article" date="2019" name="Int. J. Syst. Evol. Microbiol.">
        <title>The Global Catalogue of Microorganisms (GCM) 10K type strain sequencing project: providing services to taxonomists for standard genome sequencing and annotation.</title>
        <authorList>
            <consortium name="The Broad Institute Genomics Platform"/>
            <consortium name="The Broad Institute Genome Sequencing Center for Infectious Disease"/>
            <person name="Wu L."/>
            <person name="Ma J."/>
        </authorList>
    </citation>
    <scope>NUCLEOTIDE SEQUENCE [LARGE SCALE GENOMIC DNA]</scope>
    <source>
        <strain evidence="6">CCUG 63246</strain>
    </source>
</reference>
<feature type="domain" description="CusB-like beta-barrel" evidence="4">
    <location>
        <begin position="233"/>
        <end position="307"/>
    </location>
</feature>
<sequence>MKHSTYKILMISLVFGLFNCGQKNSEQSEMESENNVMKNETVEVTKAQFEQSKMTLGNLEDKPFPTVVNVNGMIDVPPANRAVVSATMGGYIKTTPWLIGDKVRKGEVLVSIENPEFVALQQQYMEINEQLTYLKAEYDRQLTMKAENITSQKSFLKAESDYKTAVATHMGLDKQLRMLNISPSKVRVGIISSVVNIYAPVSGSITKMNVTKGAYVSPATEILEIIDNKHIHLELSVFEKDIMKVKKGQHIDFKIPEISTEPFKASVYLVGTSIQENRTIKVHAHIENEADNTFLTGMFVEAAIVTESTSAKALPSEAVIEVDGAFYVLVLHKKEADTYYFSQEKVEVKESYDGFSNIENTDGFTENTQFLTKGAFSLLGG</sequence>
<evidence type="ECO:0000259" key="4">
    <source>
        <dbReference type="Pfam" id="PF25954"/>
    </source>
</evidence>
<comment type="caution">
    <text evidence="5">The sequence shown here is derived from an EMBL/GenBank/DDBJ whole genome shotgun (WGS) entry which is preliminary data.</text>
</comment>
<evidence type="ECO:0000313" key="6">
    <source>
        <dbReference type="Proteomes" id="UP001597163"/>
    </source>
</evidence>
<keyword evidence="6" id="KW-1185">Reference proteome</keyword>
<dbReference type="Gene3D" id="2.40.420.20">
    <property type="match status" value="1"/>
</dbReference>
<dbReference type="PANTHER" id="PTHR30097:SF4">
    <property type="entry name" value="SLR6042 PROTEIN"/>
    <property type="match status" value="1"/>
</dbReference>
<dbReference type="PANTHER" id="PTHR30097">
    <property type="entry name" value="CATION EFFLUX SYSTEM PROTEIN CUSB"/>
    <property type="match status" value="1"/>
</dbReference>
<protein>
    <submittedName>
        <fullName evidence="5">Efflux RND transporter periplasmic adaptor subunit</fullName>
    </submittedName>
</protein>
<dbReference type="InterPro" id="IPR058792">
    <property type="entry name" value="Beta-barrel_RND_2"/>
</dbReference>
<accession>A0ABW3RFM3</accession>
<dbReference type="SUPFAM" id="SSF111369">
    <property type="entry name" value="HlyD-like secretion proteins"/>
    <property type="match status" value="1"/>
</dbReference>
<dbReference type="InterPro" id="IPR051909">
    <property type="entry name" value="MFP_Cation_Efflux"/>
</dbReference>
<feature type="domain" description="CusB-like barrel-sandwich hybrid" evidence="3">
    <location>
        <begin position="82"/>
        <end position="225"/>
    </location>
</feature>
<dbReference type="RefSeq" id="WP_311942859.1">
    <property type="nucleotide sequence ID" value="NZ_JAVSCK010000005.1"/>
</dbReference>
<keyword evidence="2" id="KW-0813">Transport</keyword>
<dbReference type="Gene3D" id="2.40.30.170">
    <property type="match status" value="1"/>
</dbReference>
<dbReference type="InterPro" id="IPR006143">
    <property type="entry name" value="RND_pump_MFP"/>
</dbReference>
<dbReference type="Pfam" id="PF25954">
    <property type="entry name" value="Beta-barrel_RND_2"/>
    <property type="match status" value="1"/>
</dbReference>
<gene>
    <name evidence="5" type="ORF">ACFQ2E_16080</name>
</gene>
<name>A0ABW3RFM3_9FLAO</name>
<dbReference type="Proteomes" id="UP001597163">
    <property type="component" value="Unassembled WGS sequence"/>
</dbReference>
<evidence type="ECO:0000259" key="3">
    <source>
        <dbReference type="Pfam" id="PF25919"/>
    </source>
</evidence>